<protein>
    <submittedName>
        <fullName evidence="1">Uncharacterized protein</fullName>
    </submittedName>
</protein>
<name>A0A8S9MKU9_BRACR</name>
<evidence type="ECO:0000313" key="2">
    <source>
        <dbReference type="Proteomes" id="UP000712281"/>
    </source>
</evidence>
<accession>A0A8S9MKU9</accession>
<gene>
    <name evidence="1" type="ORF">F2Q68_00039884</name>
</gene>
<evidence type="ECO:0000313" key="1">
    <source>
        <dbReference type="EMBL" id="KAF2618029.1"/>
    </source>
</evidence>
<dbReference type="EMBL" id="QGKW02000007">
    <property type="protein sequence ID" value="KAF2618029.1"/>
    <property type="molecule type" value="Genomic_DNA"/>
</dbReference>
<organism evidence="1 2">
    <name type="scientific">Brassica cretica</name>
    <name type="common">Mustard</name>
    <dbReference type="NCBI Taxonomy" id="69181"/>
    <lineage>
        <taxon>Eukaryota</taxon>
        <taxon>Viridiplantae</taxon>
        <taxon>Streptophyta</taxon>
        <taxon>Embryophyta</taxon>
        <taxon>Tracheophyta</taxon>
        <taxon>Spermatophyta</taxon>
        <taxon>Magnoliopsida</taxon>
        <taxon>eudicotyledons</taxon>
        <taxon>Gunneridae</taxon>
        <taxon>Pentapetalae</taxon>
        <taxon>rosids</taxon>
        <taxon>malvids</taxon>
        <taxon>Brassicales</taxon>
        <taxon>Brassicaceae</taxon>
        <taxon>Brassiceae</taxon>
        <taxon>Brassica</taxon>
    </lineage>
</organism>
<sequence length="316" mass="34861">MSGHVDTVISSAFSIGRFWYLPRFRFPESLAARLARSFSHFTCAQAQDRMSSMVLHCGLCSLVGFHPVLEDFVEAIRGFLQVPTAGELFNELIAENHEGGYGPGGFTRLLWECYGEHPLSVLGDLVIRISGAVISLYSGEGELLGHLDQGDLIRERSIGIRVGVALLDGGSYSWEPLYHGLHGIESLGEHQLQVSDHRRLRFRCSVRLDIHTCSGVGCLQSRHGADLSPESTLLVTRRVEGLVLVSEVKILRFELAELLDALVQLLGEFVELLLQALEFRGELGISLLSSFMQLGYLTLQTIDLPLEFGFSLGSFG</sequence>
<proteinExistence type="predicted"/>
<dbReference type="Proteomes" id="UP000712281">
    <property type="component" value="Unassembled WGS sequence"/>
</dbReference>
<comment type="caution">
    <text evidence="1">The sequence shown here is derived from an EMBL/GenBank/DDBJ whole genome shotgun (WGS) entry which is preliminary data.</text>
</comment>
<reference evidence="1" key="1">
    <citation type="submission" date="2019-12" db="EMBL/GenBank/DDBJ databases">
        <title>Genome sequencing and annotation of Brassica cretica.</title>
        <authorList>
            <person name="Studholme D.J."/>
            <person name="Sarris P.F."/>
        </authorList>
    </citation>
    <scope>NUCLEOTIDE SEQUENCE</scope>
    <source>
        <strain evidence="1">PFS-001/15</strain>
        <tissue evidence="1">Leaf</tissue>
    </source>
</reference>
<dbReference type="AlphaFoldDB" id="A0A8S9MKU9"/>